<name>A0A2S2QWL5_9HEMI</name>
<dbReference type="AlphaFoldDB" id="A0A2S2QWL5"/>
<dbReference type="Pfam" id="PF16064">
    <property type="entry name" value="DUF4806"/>
    <property type="match status" value="1"/>
</dbReference>
<evidence type="ECO:0000313" key="2">
    <source>
        <dbReference type="EMBL" id="MBY82094.1"/>
    </source>
</evidence>
<protein>
    <recommendedName>
        <fullName evidence="1">DUF4806 domain-containing protein</fullName>
    </recommendedName>
</protein>
<dbReference type="EMBL" id="GGMS01012891">
    <property type="protein sequence ID" value="MBY82094.1"/>
    <property type="molecule type" value="Transcribed_RNA"/>
</dbReference>
<reference evidence="2" key="1">
    <citation type="submission" date="2018-04" db="EMBL/GenBank/DDBJ databases">
        <title>Transcriptome assembly of Sipha flava.</title>
        <authorList>
            <person name="Scully E.D."/>
            <person name="Geib S.M."/>
            <person name="Palmer N.A."/>
            <person name="Koch K."/>
            <person name="Bradshaw J."/>
            <person name="Heng-Moss T."/>
            <person name="Sarath G."/>
        </authorList>
    </citation>
    <scope>NUCLEOTIDE SEQUENCE</scope>
</reference>
<accession>A0A2S2QWL5</accession>
<organism evidence="2">
    <name type="scientific">Sipha flava</name>
    <name type="common">yellow sugarcane aphid</name>
    <dbReference type="NCBI Taxonomy" id="143950"/>
    <lineage>
        <taxon>Eukaryota</taxon>
        <taxon>Metazoa</taxon>
        <taxon>Ecdysozoa</taxon>
        <taxon>Arthropoda</taxon>
        <taxon>Hexapoda</taxon>
        <taxon>Insecta</taxon>
        <taxon>Pterygota</taxon>
        <taxon>Neoptera</taxon>
        <taxon>Paraneoptera</taxon>
        <taxon>Hemiptera</taxon>
        <taxon>Sternorrhyncha</taxon>
        <taxon>Aphidomorpha</taxon>
        <taxon>Aphidoidea</taxon>
        <taxon>Aphididae</taxon>
        <taxon>Sipha</taxon>
    </lineage>
</organism>
<feature type="domain" description="DUF4806" evidence="1">
    <location>
        <begin position="18"/>
        <end position="81"/>
    </location>
</feature>
<sequence>MEKSTDNKFQMELSNLSLETVDELNEFEKKLTTNKEFRMKLVSELKRFSCSTLLCTECILMRQLFKDVLLEKFSYKGLKKKVYKIGVSISTASHKLNFLISFIASENN</sequence>
<proteinExistence type="predicted"/>
<dbReference type="InterPro" id="IPR032071">
    <property type="entry name" value="DUF4806"/>
</dbReference>
<gene>
    <name evidence="2" type="ORF">g.68772</name>
</gene>
<evidence type="ECO:0000259" key="1">
    <source>
        <dbReference type="Pfam" id="PF16064"/>
    </source>
</evidence>